<organism evidence="2 3">
    <name type="scientific">Spironucleus salmonicida</name>
    <dbReference type="NCBI Taxonomy" id="348837"/>
    <lineage>
        <taxon>Eukaryota</taxon>
        <taxon>Metamonada</taxon>
        <taxon>Diplomonadida</taxon>
        <taxon>Hexamitidae</taxon>
        <taxon>Hexamitinae</taxon>
        <taxon>Spironucleus</taxon>
    </lineage>
</organism>
<feature type="transmembrane region" description="Helical" evidence="1">
    <location>
        <begin position="145"/>
        <end position="165"/>
    </location>
</feature>
<dbReference type="Proteomes" id="UP000018208">
    <property type="component" value="Unassembled WGS sequence"/>
</dbReference>
<gene>
    <name evidence="2" type="ORF">SS50377_24839</name>
</gene>
<comment type="caution">
    <text evidence="2">The sequence shown here is derived from an EMBL/GenBank/DDBJ whole genome shotgun (WGS) entry which is preliminary data.</text>
</comment>
<accession>A0A9P8LR32</accession>
<sequence length="297" mass="34818">MEHLIRGNEVESYYDLIIIQQQFCGKECQQIYLTATIVLFQRLFFFLVYTFNEQKMLVDQPNGLPMIYTNYRVLTNDLIERTPAQYEMSVIQSLQQLDYNIFVYDQYMGGSSLCQAHSSFQTALIEQYIIIMYIIKQVFLRNSSFFLLVFVQICIQSIYLQRFFLQQMNKQSRCISKINLTISEIEIRQKILKDQNEQLKAFQTQSLISICGALKILNAQLKQKNQSQPRVIIQQKQKFYAFLSLASIFFAALYFGNQDVCSPQLGIIFDPIFMLQKQFSDNNEVITVKELLDGLVE</sequence>
<evidence type="ECO:0000313" key="2">
    <source>
        <dbReference type="EMBL" id="KAH0572726.1"/>
    </source>
</evidence>
<dbReference type="GeneID" id="94298862"/>
<keyword evidence="1" id="KW-0472">Membrane</keyword>
<dbReference type="KEGG" id="ssao:94298862"/>
<evidence type="ECO:0000256" key="1">
    <source>
        <dbReference type="SAM" id="Phobius"/>
    </source>
</evidence>
<reference evidence="2 3" key="1">
    <citation type="journal article" date="2014" name="PLoS Genet.">
        <title>The Genome of Spironucleus salmonicida Highlights a Fish Pathogen Adapted to Fluctuating Environments.</title>
        <authorList>
            <person name="Xu F."/>
            <person name="Jerlstrom-Hultqvist J."/>
            <person name="Einarsson E."/>
            <person name="Astvaldsson A."/>
            <person name="Svard S.G."/>
            <person name="Andersson J.O."/>
        </authorList>
    </citation>
    <scope>NUCLEOTIDE SEQUENCE [LARGE SCALE GENOMIC DNA]</scope>
    <source>
        <strain evidence="2 3">ATCC 50377</strain>
    </source>
</reference>
<proteinExistence type="predicted"/>
<keyword evidence="1" id="KW-0812">Transmembrane</keyword>
<feature type="transmembrane region" description="Helical" evidence="1">
    <location>
        <begin position="239"/>
        <end position="256"/>
    </location>
</feature>
<dbReference type="AlphaFoldDB" id="A0A9P8LR32"/>
<name>A0A9P8LR32_9EUKA</name>
<dbReference type="RefSeq" id="XP_067763499.1">
    <property type="nucleotide sequence ID" value="XM_067908678.1"/>
</dbReference>
<keyword evidence="3" id="KW-1185">Reference proteome</keyword>
<evidence type="ECO:0008006" key="4">
    <source>
        <dbReference type="Google" id="ProtNLM"/>
    </source>
</evidence>
<keyword evidence="1" id="KW-1133">Transmembrane helix</keyword>
<dbReference type="EMBL" id="AUWU02000005">
    <property type="protein sequence ID" value="KAH0572726.1"/>
    <property type="molecule type" value="Genomic_DNA"/>
</dbReference>
<protein>
    <recommendedName>
        <fullName evidence="4">Transmembrane protein</fullName>
    </recommendedName>
</protein>
<evidence type="ECO:0000313" key="3">
    <source>
        <dbReference type="Proteomes" id="UP000018208"/>
    </source>
</evidence>